<dbReference type="Gene3D" id="3.90.1580.10">
    <property type="entry name" value="paralog of FGE (formylglycine-generating enzyme)"/>
    <property type="match status" value="1"/>
</dbReference>
<dbReference type="SUPFAM" id="SSF56436">
    <property type="entry name" value="C-type lectin-like"/>
    <property type="match status" value="1"/>
</dbReference>
<dbReference type="InterPro" id="IPR042095">
    <property type="entry name" value="SUMF_sf"/>
</dbReference>
<dbReference type="STRING" id="62101.AB835_00435"/>
<dbReference type="GO" id="GO:0120147">
    <property type="term" value="F:formylglycine-generating oxidase activity"/>
    <property type="evidence" value="ECO:0007669"/>
    <property type="project" value="TreeGrafter"/>
</dbReference>
<dbReference type="PANTHER" id="PTHR23150">
    <property type="entry name" value="SULFATASE MODIFYING FACTOR 1, 2"/>
    <property type="match status" value="1"/>
</dbReference>
<dbReference type="InterPro" id="IPR016187">
    <property type="entry name" value="CTDL_fold"/>
</dbReference>
<dbReference type="Pfam" id="PF03781">
    <property type="entry name" value="FGE-sulfatase"/>
    <property type="match status" value="1"/>
</dbReference>
<evidence type="ECO:0000259" key="2">
    <source>
        <dbReference type="Pfam" id="PF03781"/>
    </source>
</evidence>
<evidence type="ECO:0000313" key="4">
    <source>
        <dbReference type="EMBL" id="ODS25008.1"/>
    </source>
</evidence>
<evidence type="ECO:0008006" key="6">
    <source>
        <dbReference type="Google" id="ProtNLM"/>
    </source>
</evidence>
<dbReference type="InterPro" id="IPR051043">
    <property type="entry name" value="Sulfatase_Mod_Factor_Kinase"/>
</dbReference>
<proteinExistence type="predicted"/>
<keyword evidence="1" id="KW-1133">Transmembrane helix</keyword>
<organism evidence="4 5">
    <name type="scientific">Candidatus Endobugula sertula</name>
    <name type="common">Bugula neritina bacterial symbiont</name>
    <dbReference type="NCBI Taxonomy" id="62101"/>
    <lineage>
        <taxon>Bacteria</taxon>
        <taxon>Pseudomonadati</taxon>
        <taxon>Pseudomonadota</taxon>
        <taxon>Gammaproteobacteria</taxon>
        <taxon>Cellvibrionales</taxon>
        <taxon>Cellvibrionaceae</taxon>
        <taxon>Candidatus Endobugula</taxon>
    </lineage>
</organism>
<dbReference type="InterPro" id="IPR005532">
    <property type="entry name" value="SUMF_dom"/>
</dbReference>
<gene>
    <name evidence="4" type="ORF">AB835_00435</name>
</gene>
<reference evidence="4 5" key="1">
    <citation type="journal article" date="2016" name="Appl. Environ. Microbiol.">
        <title>Lack of Overt Genome Reduction in the Bryostatin-Producing Bryozoan Symbiont "Candidatus Endobugula sertula".</title>
        <authorList>
            <person name="Miller I.J."/>
            <person name="Vanee N."/>
            <person name="Fong S.S."/>
            <person name="Lim-Fong G.E."/>
            <person name="Kwan J.C."/>
        </authorList>
    </citation>
    <scope>NUCLEOTIDE SEQUENCE [LARGE SCALE GENOMIC DNA]</scope>
    <source>
        <strain evidence="4">AB1-4</strain>
    </source>
</reference>
<dbReference type="InterPro" id="IPR013229">
    <property type="entry name" value="PEGA"/>
</dbReference>
<feature type="domain" description="Sulfatase-modifying factor enzyme-like" evidence="2">
    <location>
        <begin position="416"/>
        <end position="663"/>
    </location>
</feature>
<protein>
    <recommendedName>
        <fullName evidence="6">PEGA domain-containing protein</fullName>
    </recommendedName>
</protein>
<dbReference type="PANTHER" id="PTHR23150:SF19">
    <property type="entry name" value="FORMYLGLYCINE-GENERATING ENZYME"/>
    <property type="match status" value="1"/>
</dbReference>
<sequence>MNELDKRIEQARAKRFIVTIVLGGVLLVALLNYIFWLFPVKGYSIDVMPADAKASHFIKMKQGAGFYFQGVLYTLSDKLAIEVGAKDFESKIVNITPTTRSTLYITLEPSPGTLIGNTEPSDVNTAWTINGELVHIGENLEHRIPPGNYNISINNTFYQPINDTLILERNQTVNKSWALETVKGHLTINTTPVNGDVYINKEWVGTAPIIIEKPSGNYDIKVVAEGYETTHEVVEINNKTTYLKRQYKLEPQKGTLSLTISPEGGELIVGGVAVGESRGSTFNIPVVANTTHSIHYSKPGYFDFSDTATVTPGENKALAITLKKEIGMVNINTFPAAAILIDGKPEGQGTLIKKLPAVKHKLEFVLPGYRSQVRYVIPSSKSAKTIKVNMLTEFEARRKEGKPLFVSTLGIVMQQVKPTQFTMGSPANEKGRKRNEFQIKVGFSRKIWVSRHEITEAQYAVFDASKPNSKLPVTDISWSDAVSYCNWLSEKEGLPVFYQMKGSRIIGFNVKSKGYRLLTEAEWEWLAKKSKRSLSTVYPWGNHERIPKNTGNFADKSMKGSVTFYLKQYEDGFTRKAPVGSFKADRLGLYDLAGNVSEWVHDRYTNTPPSVSGIAVDYMGATRGVEHIVKGASYQSGRLAELRSAYKESSKSGTPTIGFRIARYH</sequence>
<feature type="domain" description="PEGA" evidence="3">
    <location>
        <begin position="254"/>
        <end position="325"/>
    </location>
</feature>
<accession>A0A1D2QTW8</accession>
<feature type="transmembrane region" description="Helical" evidence="1">
    <location>
        <begin position="16"/>
        <end position="38"/>
    </location>
</feature>
<feature type="domain" description="PEGA" evidence="3">
    <location>
        <begin position="184"/>
        <end position="252"/>
    </location>
</feature>
<comment type="caution">
    <text evidence="4">The sequence shown here is derived from an EMBL/GenBank/DDBJ whole genome shotgun (WGS) entry which is preliminary data.</text>
</comment>
<evidence type="ECO:0000259" key="3">
    <source>
        <dbReference type="Pfam" id="PF08308"/>
    </source>
</evidence>
<name>A0A1D2QTW8_9GAMM</name>
<dbReference type="Pfam" id="PF08308">
    <property type="entry name" value="PEGA"/>
    <property type="match status" value="2"/>
</dbReference>
<dbReference type="AlphaFoldDB" id="A0A1D2QTW8"/>
<evidence type="ECO:0000313" key="5">
    <source>
        <dbReference type="Proteomes" id="UP000242502"/>
    </source>
</evidence>
<dbReference type="Proteomes" id="UP000242502">
    <property type="component" value="Unassembled WGS sequence"/>
</dbReference>
<keyword evidence="1" id="KW-0812">Transmembrane</keyword>
<dbReference type="EMBL" id="MDLC01000002">
    <property type="protein sequence ID" value="ODS25008.1"/>
    <property type="molecule type" value="Genomic_DNA"/>
</dbReference>
<keyword evidence="1" id="KW-0472">Membrane</keyword>
<evidence type="ECO:0000256" key="1">
    <source>
        <dbReference type="SAM" id="Phobius"/>
    </source>
</evidence>